<reference evidence="2 3" key="1">
    <citation type="submission" date="2015-11" db="EMBL/GenBank/DDBJ databases">
        <title>Expanding the genomic diversity of Burkholderia species for the development of highly accurate diagnostics.</title>
        <authorList>
            <person name="Sahl J."/>
            <person name="Keim P."/>
            <person name="Wagner D."/>
        </authorList>
    </citation>
    <scope>NUCLEOTIDE SEQUENCE [LARGE SCALE GENOMIC DNA]</scope>
    <source>
        <strain evidence="2 3">TSV85</strain>
    </source>
</reference>
<comment type="caution">
    <text evidence="2">The sequence shown here is derived from an EMBL/GenBank/DDBJ whole genome shotgun (WGS) entry which is preliminary data.</text>
</comment>
<dbReference type="RefSeq" id="WP_125910547.1">
    <property type="nucleotide sequence ID" value="NZ_LOWA01000057.1"/>
</dbReference>
<keyword evidence="3" id="KW-1185">Reference proteome</keyword>
<accession>A0A124P7Y1</accession>
<proteinExistence type="predicted"/>
<protein>
    <submittedName>
        <fullName evidence="2">Uncharacterized protein</fullName>
    </submittedName>
</protein>
<gene>
    <name evidence="2" type="ORF">WS67_23485</name>
</gene>
<dbReference type="AlphaFoldDB" id="A0A124P7Y1"/>
<dbReference type="Proteomes" id="UP000062788">
    <property type="component" value="Unassembled WGS sequence"/>
</dbReference>
<name>A0A124P7Y1_9BURK</name>
<sequence>MDKRIARARRHISSGAQSARNRTFHPVRGAGAFARTPTIQREHVPRGWLLRRHAHPLPSERRRTTQRSIEIVGACLDFPCSE</sequence>
<evidence type="ECO:0000313" key="2">
    <source>
        <dbReference type="EMBL" id="KVE23632.1"/>
    </source>
</evidence>
<feature type="compositionally biased region" description="Basic residues" evidence="1">
    <location>
        <begin position="1"/>
        <end position="12"/>
    </location>
</feature>
<feature type="region of interest" description="Disordered" evidence="1">
    <location>
        <begin position="1"/>
        <end position="35"/>
    </location>
</feature>
<dbReference type="EMBL" id="LOWA01000057">
    <property type="protein sequence ID" value="KVE23632.1"/>
    <property type="molecule type" value="Genomic_DNA"/>
</dbReference>
<evidence type="ECO:0000256" key="1">
    <source>
        <dbReference type="SAM" id="MobiDB-lite"/>
    </source>
</evidence>
<organism evidence="2 3">
    <name type="scientific">Burkholderia singularis</name>
    <dbReference type="NCBI Taxonomy" id="1503053"/>
    <lineage>
        <taxon>Bacteria</taxon>
        <taxon>Pseudomonadati</taxon>
        <taxon>Pseudomonadota</taxon>
        <taxon>Betaproteobacteria</taxon>
        <taxon>Burkholderiales</taxon>
        <taxon>Burkholderiaceae</taxon>
        <taxon>Burkholderia</taxon>
        <taxon>pseudomallei group</taxon>
    </lineage>
</organism>
<evidence type="ECO:0000313" key="3">
    <source>
        <dbReference type="Proteomes" id="UP000062788"/>
    </source>
</evidence>